<evidence type="ECO:0000313" key="5">
    <source>
        <dbReference type="Proteomes" id="UP001459277"/>
    </source>
</evidence>
<keyword evidence="1" id="KW-0833">Ubl conjugation pathway</keyword>
<evidence type="ECO:0000256" key="2">
    <source>
        <dbReference type="ARBA" id="ARBA00022801"/>
    </source>
</evidence>
<dbReference type="AlphaFoldDB" id="A0AAW2DHU7"/>
<organism evidence="4 5">
    <name type="scientific">Lithocarpus litseifolius</name>
    <dbReference type="NCBI Taxonomy" id="425828"/>
    <lineage>
        <taxon>Eukaryota</taxon>
        <taxon>Viridiplantae</taxon>
        <taxon>Streptophyta</taxon>
        <taxon>Embryophyta</taxon>
        <taxon>Tracheophyta</taxon>
        <taxon>Spermatophyta</taxon>
        <taxon>Magnoliopsida</taxon>
        <taxon>eudicotyledons</taxon>
        <taxon>Gunneridae</taxon>
        <taxon>Pentapetalae</taxon>
        <taxon>rosids</taxon>
        <taxon>fabids</taxon>
        <taxon>Fagales</taxon>
        <taxon>Fagaceae</taxon>
        <taxon>Lithocarpus</taxon>
    </lineage>
</organism>
<proteinExistence type="predicted"/>
<protein>
    <recommendedName>
        <fullName evidence="3">DUF629 domain-containing protein</fullName>
    </recommendedName>
</protein>
<name>A0AAW2DHU7_9ROSI</name>
<dbReference type="InterPro" id="IPR006865">
    <property type="entry name" value="DUF629"/>
</dbReference>
<sequence length="378" mass="43804">MTREKKRSFAPAPKYAPYSIHSALTHAQNLTYNNQFDTAIQECELALPIENPIKCESALSVENPIDPIKDDDIKRGFEKVKTPSPANFDPITRAKAYWNNVMSLKAKKELMSVRIKDLKVYVDENKSMGQRAKAELLKIVDCAVMSNDFDWKILMCCCCENMFLDARRYTYHMMTEHCSSFQNELNYVVPIPVPKLKIEISDWRLVDVIAAAKLVEDWSRNESGDQDESKDLKLKPWPYCDDINRENLIKKIQLILEVLIQTECFAPSHLYMLLGLILDMRKNRIPEMLLKHHLMNRTLVTVLFLDESEPERVLAFLRDELETSCGLHSLHISIMRDRLRGDPKNIRKEIVLSDDLSRLIPLFDESKSSSQKNRDNIV</sequence>
<reference evidence="4 5" key="1">
    <citation type="submission" date="2024-01" db="EMBL/GenBank/DDBJ databases">
        <title>A telomere-to-telomere, gap-free genome of sweet tea (Lithocarpus litseifolius).</title>
        <authorList>
            <person name="Zhou J."/>
        </authorList>
    </citation>
    <scope>NUCLEOTIDE SEQUENCE [LARGE SCALE GENOMIC DNA]</scope>
    <source>
        <strain evidence="4">Zhou-2022a</strain>
        <tissue evidence="4">Leaf</tissue>
    </source>
</reference>
<gene>
    <name evidence="4" type="ORF">SO802_005315</name>
</gene>
<dbReference type="PANTHER" id="PTHR22975">
    <property type="entry name" value="UBIQUITIN SPECIFIC PROTEINASE"/>
    <property type="match status" value="1"/>
</dbReference>
<dbReference type="Proteomes" id="UP001459277">
    <property type="component" value="Unassembled WGS sequence"/>
</dbReference>
<accession>A0AAW2DHU7</accession>
<dbReference type="InterPro" id="IPR052398">
    <property type="entry name" value="Ubiquitin_hydrolase_53/54"/>
</dbReference>
<dbReference type="PANTHER" id="PTHR22975:SF9">
    <property type="entry name" value="ECHINUS SPLICE FORM 3"/>
    <property type="match status" value="1"/>
</dbReference>
<feature type="domain" description="DUF629" evidence="3">
    <location>
        <begin position="95"/>
        <end position="365"/>
    </location>
</feature>
<keyword evidence="5" id="KW-1185">Reference proteome</keyword>
<dbReference type="Pfam" id="PF04780">
    <property type="entry name" value="DUF629"/>
    <property type="match status" value="1"/>
</dbReference>
<comment type="caution">
    <text evidence="4">The sequence shown here is derived from an EMBL/GenBank/DDBJ whole genome shotgun (WGS) entry which is preliminary data.</text>
</comment>
<evidence type="ECO:0000256" key="1">
    <source>
        <dbReference type="ARBA" id="ARBA00022786"/>
    </source>
</evidence>
<evidence type="ECO:0000313" key="4">
    <source>
        <dbReference type="EMBL" id="KAL0010207.1"/>
    </source>
</evidence>
<evidence type="ECO:0000259" key="3">
    <source>
        <dbReference type="Pfam" id="PF04780"/>
    </source>
</evidence>
<keyword evidence="2" id="KW-0378">Hydrolase</keyword>
<dbReference type="GO" id="GO:0016787">
    <property type="term" value="F:hydrolase activity"/>
    <property type="evidence" value="ECO:0007669"/>
    <property type="project" value="UniProtKB-KW"/>
</dbReference>
<dbReference type="EMBL" id="JAZDWU010000002">
    <property type="protein sequence ID" value="KAL0010207.1"/>
    <property type="molecule type" value="Genomic_DNA"/>
</dbReference>